<dbReference type="EMBL" id="LLZS01000007">
    <property type="protein sequence ID" value="KUR70998.1"/>
    <property type="molecule type" value="Genomic_DNA"/>
</dbReference>
<evidence type="ECO:0000313" key="1">
    <source>
        <dbReference type="EMBL" id="KUR70998.1"/>
    </source>
</evidence>
<protein>
    <submittedName>
        <fullName evidence="1">Uncharacterized protein</fullName>
    </submittedName>
</protein>
<gene>
    <name evidence="1" type="ORF">AQZ52_09830</name>
</gene>
<reference evidence="1 2" key="1">
    <citation type="submission" date="2015-10" db="EMBL/GenBank/DDBJ databases">
        <title>Draft genome sequence of Novosphingobium fuchskuhlense DSM 25065 isolated from a surface water sample of the southwest basin of Lake Grosse Fuchskuhle.</title>
        <authorList>
            <person name="Ruckert C."/>
            <person name="Winkler A."/>
            <person name="Glaeser J."/>
            <person name="Grossart H.-P."/>
            <person name="Kalinowski J."/>
            <person name="Glaeser S."/>
        </authorList>
    </citation>
    <scope>NUCLEOTIDE SEQUENCE [LARGE SCALE GENOMIC DNA]</scope>
    <source>
        <strain evidence="1 2">FNE08-7</strain>
    </source>
</reference>
<dbReference type="RefSeq" id="WP_067909860.1">
    <property type="nucleotide sequence ID" value="NZ_KQ954245.1"/>
</dbReference>
<sequence>MSFYDLYEIEAESLAGAKAILERLLMCSFEERESTYHGGTYYTFGDEAGEHFMLKENRDPFEDVPAEDSFPNSKLLLYVNETMRSNELHDALAESGDAITLLRHEDL</sequence>
<evidence type="ECO:0000313" key="2">
    <source>
        <dbReference type="Proteomes" id="UP000058012"/>
    </source>
</evidence>
<dbReference type="OrthoDB" id="8481117at2"/>
<comment type="caution">
    <text evidence="1">The sequence shown here is derived from an EMBL/GenBank/DDBJ whole genome shotgun (WGS) entry which is preliminary data.</text>
</comment>
<name>A0A124JU95_9SPHN</name>
<proteinExistence type="predicted"/>
<organism evidence="1 2">
    <name type="scientific">Novosphingobium fuchskuhlense</name>
    <dbReference type="NCBI Taxonomy" id="1117702"/>
    <lineage>
        <taxon>Bacteria</taxon>
        <taxon>Pseudomonadati</taxon>
        <taxon>Pseudomonadota</taxon>
        <taxon>Alphaproteobacteria</taxon>
        <taxon>Sphingomonadales</taxon>
        <taxon>Sphingomonadaceae</taxon>
        <taxon>Novosphingobium</taxon>
    </lineage>
</organism>
<keyword evidence="2" id="KW-1185">Reference proteome</keyword>
<dbReference type="Proteomes" id="UP000058012">
    <property type="component" value="Unassembled WGS sequence"/>
</dbReference>
<dbReference type="AlphaFoldDB" id="A0A124JU95"/>
<accession>A0A124JU95</accession>